<dbReference type="InterPro" id="IPR016055">
    <property type="entry name" value="A-D-PHexomutase_a/b/a-I/II/III"/>
</dbReference>
<dbReference type="InterPro" id="IPR005852">
    <property type="entry name" value="PGM_a-D-Glc-sp"/>
</dbReference>
<dbReference type="EMBL" id="CP036402">
    <property type="protein sequence ID" value="QBI19078.1"/>
    <property type="molecule type" value="Genomic_DNA"/>
</dbReference>
<evidence type="ECO:0000256" key="6">
    <source>
        <dbReference type="ARBA" id="ARBA00023235"/>
    </source>
</evidence>
<dbReference type="Pfam" id="PF02880">
    <property type="entry name" value="PGM_PMM_III"/>
    <property type="match status" value="1"/>
</dbReference>
<dbReference type="Proteomes" id="UP000291469">
    <property type="component" value="Chromosome"/>
</dbReference>
<evidence type="ECO:0000256" key="8">
    <source>
        <dbReference type="SAM" id="MobiDB-lite"/>
    </source>
</evidence>
<dbReference type="InterPro" id="IPR005845">
    <property type="entry name" value="A-D-PHexomutase_a/b/a-II"/>
</dbReference>
<evidence type="ECO:0000256" key="5">
    <source>
        <dbReference type="ARBA" id="ARBA00022842"/>
    </source>
</evidence>
<dbReference type="PANTHER" id="PTHR45745">
    <property type="entry name" value="PHOSPHOMANNOMUTASE 45A"/>
    <property type="match status" value="1"/>
</dbReference>
<comment type="cofactor">
    <cofactor evidence="1">
        <name>Mg(2+)</name>
        <dbReference type="ChEBI" id="CHEBI:18420"/>
    </cofactor>
</comment>
<evidence type="ECO:0000256" key="7">
    <source>
        <dbReference type="RuleBase" id="RU004326"/>
    </source>
</evidence>
<accession>A0A411YD10</accession>
<dbReference type="RefSeq" id="WP_131154075.1">
    <property type="nucleotide sequence ID" value="NZ_CP036402.1"/>
</dbReference>
<proteinExistence type="inferred from homology"/>
<evidence type="ECO:0000313" key="14">
    <source>
        <dbReference type="Proteomes" id="UP000291469"/>
    </source>
</evidence>
<dbReference type="SUPFAM" id="SSF53738">
    <property type="entry name" value="Phosphoglucomutase, first 3 domains"/>
    <property type="match status" value="3"/>
</dbReference>
<keyword evidence="3" id="KW-0597">Phosphoprotein</keyword>
<keyword evidence="14" id="KW-1185">Reference proteome</keyword>
<evidence type="ECO:0000259" key="12">
    <source>
        <dbReference type="Pfam" id="PF02880"/>
    </source>
</evidence>
<feature type="region of interest" description="Disordered" evidence="8">
    <location>
        <begin position="29"/>
        <end position="58"/>
    </location>
</feature>
<dbReference type="NCBIfam" id="TIGR01132">
    <property type="entry name" value="pgm"/>
    <property type="match status" value="1"/>
</dbReference>
<feature type="domain" description="Alpha-D-phosphohexomutase C-terminal" evidence="9">
    <location>
        <begin position="505"/>
        <end position="555"/>
    </location>
</feature>
<feature type="region of interest" description="Disordered" evidence="8">
    <location>
        <begin position="131"/>
        <end position="152"/>
    </location>
</feature>
<evidence type="ECO:0000256" key="1">
    <source>
        <dbReference type="ARBA" id="ARBA00001946"/>
    </source>
</evidence>
<feature type="domain" description="Alpha-D-phosphohexomutase alpha/beta/alpha" evidence="10">
    <location>
        <begin position="40"/>
        <end position="196"/>
    </location>
</feature>
<dbReference type="InterPro" id="IPR005846">
    <property type="entry name" value="A-D-PHexomutase_a/b/a-III"/>
</dbReference>
<reference evidence="13 14" key="1">
    <citation type="submission" date="2019-01" db="EMBL/GenBank/DDBJ databases">
        <title>Egibacter rhizosphaerae EGI 80759T.</title>
        <authorList>
            <person name="Chen D.-D."/>
            <person name="Tian Y."/>
            <person name="Jiao J.-Y."/>
            <person name="Zhang X.-T."/>
            <person name="Zhang Y.-G."/>
            <person name="Zhang Y."/>
            <person name="Xiao M."/>
            <person name="Shu W.-S."/>
            <person name="Li W.-J."/>
        </authorList>
    </citation>
    <scope>NUCLEOTIDE SEQUENCE [LARGE SCALE GENOMIC DNA]</scope>
    <source>
        <strain evidence="13 14">EGI 80759</strain>
    </source>
</reference>
<gene>
    <name evidence="13" type="ORF">ER308_05650</name>
</gene>
<dbReference type="KEGG" id="erz:ER308_05650"/>
<keyword evidence="5 7" id="KW-0460">Magnesium</keyword>
<feature type="domain" description="Alpha-D-phosphohexomutase alpha/beta/alpha" evidence="12">
    <location>
        <begin position="336"/>
        <end position="457"/>
    </location>
</feature>
<dbReference type="GO" id="GO:0000287">
    <property type="term" value="F:magnesium ion binding"/>
    <property type="evidence" value="ECO:0007669"/>
    <property type="project" value="InterPro"/>
</dbReference>
<dbReference type="InterPro" id="IPR016066">
    <property type="entry name" value="A-D-PHexomutase_CS"/>
</dbReference>
<dbReference type="InterPro" id="IPR005843">
    <property type="entry name" value="A-D-PHexomutase_C"/>
</dbReference>
<organism evidence="13 14">
    <name type="scientific">Egibacter rhizosphaerae</name>
    <dbReference type="NCBI Taxonomy" id="1670831"/>
    <lineage>
        <taxon>Bacteria</taxon>
        <taxon>Bacillati</taxon>
        <taxon>Actinomycetota</taxon>
        <taxon>Nitriliruptoria</taxon>
        <taxon>Egibacterales</taxon>
        <taxon>Egibacteraceae</taxon>
        <taxon>Egibacter</taxon>
    </lineage>
</organism>
<dbReference type="Gene3D" id="3.30.310.50">
    <property type="entry name" value="Alpha-D-phosphohexomutase, C-terminal domain"/>
    <property type="match status" value="1"/>
</dbReference>
<dbReference type="PANTHER" id="PTHR45745:SF1">
    <property type="entry name" value="PHOSPHOGLUCOMUTASE 2B-RELATED"/>
    <property type="match status" value="1"/>
</dbReference>
<evidence type="ECO:0000256" key="3">
    <source>
        <dbReference type="ARBA" id="ARBA00022553"/>
    </source>
</evidence>
<dbReference type="SUPFAM" id="SSF55957">
    <property type="entry name" value="Phosphoglucomutase, C-terminal domain"/>
    <property type="match status" value="1"/>
</dbReference>
<dbReference type="GO" id="GO:0006166">
    <property type="term" value="P:purine ribonucleoside salvage"/>
    <property type="evidence" value="ECO:0007669"/>
    <property type="project" value="TreeGrafter"/>
</dbReference>
<feature type="domain" description="Alpha-D-phosphohexomutase alpha/beta/alpha" evidence="11">
    <location>
        <begin position="225"/>
        <end position="329"/>
    </location>
</feature>
<evidence type="ECO:0000259" key="11">
    <source>
        <dbReference type="Pfam" id="PF02879"/>
    </source>
</evidence>
<dbReference type="EC" id="5.4.2.2" evidence="13"/>
<dbReference type="OrthoDB" id="9806956at2"/>
<evidence type="ECO:0000313" key="13">
    <source>
        <dbReference type="EMBL" id="QBI19078.1"/>
    </source>
</evidence>
<dbReference type="GO" id="GO:0008973">
    <property type="term" value="F:phosphopentomutase activity"/>
    <property type="evidence" value="ECO:0007669"/>
    <property type="project" value="TreeGrafter"/>
</dbReference>
<dbReference type="InterPro" id="IPR036900">
    <property type="entry name" value="A-D-PHexomutase_C_sf"/>
</dbReference>
<dbReference type="Pfam" id="PF02879">
    <property type="entry name" value="PGM_PMM_II"/>
    <property type="match status" value="1"/>
</dbReference>
<dbReference type="Gene3D" id="3.40.120.10">
    <property type="entry name" value="Alpha-D-Glucose-1,6-Bisphosphate, subunit A, domain 3"/>
    <property type="match status" value="3"/>
</dbReference>
<evidence type="ECO:0000259" key="9">
    <source>
        <dbReference type="Pfam" id="PF00408"/>
    </source>
</evidence>
<evidence type="ECO:0000256" key="2">
    <source>
        <dbReference type="ARBA" id="ARBA00010231"/>
    </source>
</evidence>
<evidence type="ECO:0000259" key="10">
    <source>
        <dbReference type="Pfam" id="PF02878"/>
    </source>
</evidence>
<sequence length="564" mass="59973">MSTHPQAGQRADPEQLIDVDRLRAAYEDVHPDPSEASQRVAFGTSGHRGTSTDGSFNDDHVRAMTEAVVRHRRAHRIEGPLFLGRDTHALSEPAQATALEVLVAHGVPVVIDVADRYTPTPAISHAILTHNRPATDGPRHGRATADGPRHGRATADGIVVTPSHNPPEDGGFKYNPPHGGPADTEVTGAIEAEANRLLAGNLDEIPSVPHRKAVEEAEKRDYIATYVDDLDGVVDLEAIRGAGLRLGVDPLGGATVDYWAAIAERHGLDLTVVNTDSDPRFASMHRDHDGKLRMDCSSPHAMAGLIAMRDRYDLAFGNDPDGDRHGIVTPGSGLLNPNHYLATAIGYLFGADGPPARGWPARTAIGKTLVSSRMLDRVAEDAGRDLYEVPVGFKWFVDGLLDGWLGFGGEESAGASFLRMDGSPWATDKDGIILCLLAAEMTARTGRDPGAAYAALAARHGAPAYARVDEPATRDQKAVLKELSPDRVSATELAGDPITAVRTSAPGNDAPIGGLKVETAAGWFAARPSGTEDVYKVYAESFRGEDHLEQLLEAARGLVGDALG</sequence>
<keyword evidence="4 7" id="KW-0479">Metal-binding</keyword>
<evidence type="ECO:0000256" key="4">
    <source>
        <dbReference type="ARBA" id="ARBA00022723"/>
    </source>
</evidence>
<dbReference type="PROSITE" id="PS00710">
    <property type="entry name" value="PGM_PMM"/>
    <property type="match status" value="1"/>
</dbReference>
<dbReference type="AlphaFoldDB" id="A0A411YD10"/>
<dbReference type="Pfam" id="PF02878">
    <property type="entry name" value="PGM_PMM_I"/>
    <property type="match status" value="1"/>
</dbReference>
<dbReference type="GO" id="GO:0005975">
    <property type="term" value="P:carbohydrate metabolic process"/>
    <property type="evidence" value="ECO:0007669"/>
    <property type="project" value="InterPro"/>
</dbReference>
<dbReference type="GO" id="GO:0004614">
    <property type="term" value="F:phosphoglucomutase activity"/>
    <property type="evidence" value="ECO:0007669"/>
    <property type="project" value="UniProtKB-EC"/>
</dbReference>
<comment type="similarity">
    <text evidence="2 7">Belongs to the phosphohexose mutase family.</text>
</comment>
<keyword evidence="6 13" id="KW-0413">Isomerase</keyword>
<name>A0A411YD10_9ACTN</name>
<dbReference type="Pfam" id="PF00408">
    <property type="entry name" value="PGM_PMM_IV"/>
    <property type="match status" value="1"/>
</dbReference>
<dbReference type="InterPro" id="IPR005844">
    <property type="entry name" value="A-D-PHexomutase_a/b/a-I"/>
</dbReference>
<protein>
    <submittedName>
        <fullName evidence="13">Alpha-D-glucose phosphate-specific phosphoglucomutase</fullName>
        <ecNumber evidence="13">5.4.2.2</ecNumber>
    </submittedName>
</protein>